<dbReference type="PROSITE" id="PS50293">
    <property type="entry name" value="TPR_REGION"/>
    <property type="match status" value="2"/>
</dbReference>
<accession>A0A085WT28</accession>
<dbReference type="PROSITE" id="PS50005">
    <property type="entry name" value="TPR"/>
    <property type="match status" value="3"/>
</dbReference>
<dbReference type="OrthoDB" id="9815059at2"/>
<feature type="repeat" description="TPR" evidence="3">
    <location>
        <begin position="136"/>
        <end position="169"/>
    </location>
</feature>
<evidence type="ECO:0000313" key="4">
    <source>
        <dbReference type="EMBL" id="KFE70841.1"/>
    </source>
</evidence>
<organism evidence="4 5">
    <name type="scientific">Hyalangium minutum</name>
    <dbReference type="NCBI Taxonomy" id="394096"/>
    <lineage>
        <taxon>Bacteria</taxon>
        <taxon>Pseudomonadati</taxon>
        <taxon>Myxococcota</taxon>
        <taxon>Myxococcia</taxon>
        <taxon>Myxococcales</taxon>
        <taxon>Cystobacterineae</taxon>
        <taxon>Archangiaceae</taxon>
        <taxon>Hyalangium</taxon>
    </lineage>
</organism>
<sequence length="253" mass="28475">MVRVSLVSSLALALLLSGCRHIPTEKERQTAEIRYNLGVQAQQAGNIQEALSEFQRAVEIDPDNAEAQNALGILLHLSFRRHAEAIEHYQKALEIRPTFSEARSNLANVYLDQGQYDQAIKLYEQVLNDMLYPTPFIAQGNMGWAYYKKGDTEKGLENIKAAVTLNPNFCLGFKNLGLIYEQTGSTEEACKQFAHYREQCPDVADAHMREGVCLAKLGQGDAARERLQTCEAKADQPSQKQLKDECQRLRENL</sequence>
<feature type="repeat" description="TPR" evidence="3">
    <location>
        <begin position="100"/>
        <end position="133"/>
    </location>
</feature>
<dbReference type="SUPFAM" id="SSF48452">
    <property type="entry name" value="TPR-like"/>
    <property type="match status" value="2"/>
</dbReference>
<dbReference type="RefSeq" id="WP_044186068.1">
    <property type="nucleotide sequence ID" value="NZ_JMCB01000003.1"/>
</dbReference>
<gene>
    <name evidence="4" type="ORF">DB31_5883</name>
</gene>
<name>A0A085WT28_9BACT</name>
<evidence type="ECO:0000313" key="5">
    <source>
        <dbReference type="Proteomes" id="UP000028725"/>
    </source>
</evidence>
<dbReference type="SMART" id="SM00028">
    <property type="entry name" value="TPR"/>
    <property type="match status" value="6"/>
</dbReference>
<protein>
    <submittedName>
        <fullName evidence="4">TPR domain protein, putative component of TonB system</fullName>
    </submittedName>
</protein>
<dbReference type="PANTHER" id="PTHR44943:SF8">
    <property type="entry name" value="TPR REPEAT-CONTAINING PROTEIN MJ0263"/>
    <property type="match status" value="1"/>
</dbReference>
<dbReference type="Proteomes" id="UP000028725">
    <property type="component" value="Unassembled WGS sequence"/>
</dbReference>
<keyword evidence="5" id="KW-1185">Reference proteome</keyword>
<evidence type="ECO:0000256" key="3">
    <source>
        <dbReference type="PROSITE-ProRule" id="PRU00339"/>
    </source>
</evidence>
<dbReference type="AlphaFoldDB" id="A0A085WT28"/>
<evidence type="ECO:0000256" key="1">
    <source>
        <dbReference type="ARBA" id="ARBA00022737"/>
    </source>
</evidence>
<dbReference type="Pfam" id="PF13181">
    <property type="entry name" value="TPR_8"/>
    <property type="match status" value="1"/>
</dbReference>
<dbReference type="EMBL" id="JMCB01000003">
    <property type="protein sequence ID" value="KFE70841.1"/>
    <property type="molecule type" value="Genomic_DNA"/>
</dbReference>
<dbReference type="Pfam" id="PF13414">
    <property type="entry name" value="TPR_11"/>
    <property type="match status" value="1"/>
</dbReference>
<dbReference type="STRING" id="394096.DB31_5883"/>
<feature type="repeat" description="TPR" evidence="3">
    <location>
        <begin position="31"/>
        <end position="64"/>
    </location>
</feature>
<proteinExistence type="predicted"/>
<dbReference type="Pfam" id="PF14559">
    <property type="entry name" value="TPR_19"/>
    <property type="match status" value="1"/>
</dbReference>
<dbReference type="PATRIC" id="fig|394096.3.peg.2358"/>
<dbReference type="InterPro" id="IPR019734">
    <property type="entry name" value="TPR_rpt"/>
</dbReference>
<keyword evidence="2 3" id="KW-0802">TPR repeat</keyword>
<dbReference type="InterPro" id="IPR051685">
    <property type="entry name" value="Ycf3/AcsC/BcsC/TPR_MFPF"/>
</dbReference>
<reference evidence="4 5" key="1">
    <citation type="submission" date="2014-04" db="EMBL/GenBank/DDBJ databases">
        <title>Genome assembly of Hyalangium minutum DSM 14724.</title>
        <authorList>
            <person name="Sharma G."/>
            <person name="Subramanian S."/>
        </authorList>
    </citation>
    <scope>NUCLEOTIDE SEQUENCE [LARGE SCALE GENOMIC DNA]</scope>
    <source>
        <strain evidence="4 5">DSM 14724</strain>
    </source>
</reference>
<comment type="caution">
    <text evidence="4">The sequence shown here is derived from an EMBL/GenBank/DDBJ whole genome shotgun (WGS) entry which is preliminary data.</text>
</comment>
<dbReference type="NCBIfam" id="NF033762">
    <property type="entry name" value="social_mot_Tgl"/>
    <property type="match status" value="1"/>
</dbReference>
<keyword evidence="1" id="KW-0677">Repeat</keyword>
<dbReference type="PROSITE" id="PS51257">
    <property type="entry name" value="PROKAR_LIPOPROTEIN"/>
    <property type="match status" value="1"/>
</dbReference>
<evidence type="ECO:0000256" key="2">
    <source>
        <dbReference type="ARBA" id="ARBA00022803"/>
    </source>
</evidence>
<dbReference type="InterPro" id="IPR011990">
    <property type="entry name" value="TPR-like_helical_dom_sf"/>
</dbReference>
<dbReference type="Gene3D" id="1.25.40.10">
    <property type="entry name" value="Tetratricopeptide repeat domain"/>
    <property type="match status" value="3"/>
</dbReference>
<dbReference type="PANTHER" id="PTHR44943">
    <property type="entry name" value="CELLULOSE SYNTHASE OPERON PROTEIN C"/>
    <property type="match status" value="1"/>
</dbReference>